<dbReference type="EMBL" id="QWKX01000029">
    <property type="protein sequence ID" value="RIH77272.1"/>
    <property type="molecule type" value="Genomic_DNA"/>
</dbReference>
<evidence type="ECO:0000256" key="3">
    <source>
        <dbReference type="ARBA" id="ARBA00022679"/>
    </source>
</evidence>
<name>A0A399E5Q1_9DEIN</name>
<dbReference type="UniPathway" id="UPA00664"/>
<feature type="transmembrane region" description="Helical" evidence="7">
    <location>
        <begin position="111"/>
        <end position="131"/>
    </location>
</feature>
<evidence type="ECO:0000256" key="4">
    <source>
        <dbReference type="ARBA" id="ARBA00022692"/>
    </source>
</evidence>
<dbReference type="PANTHER" id="PTHR30589">
    <property type="entry name" value="PROLIPOPROTEIN DIACYLGLYCERYL TRANSFERASE"/>
    <property type="match status" value="1"/>
</dbReference>
<feature type="transmembrane region" description="Helical" evidence="7">
    <location>
        <begin position="188"/>
        <end position="205"/>
    </location>
</feature>
<gene>
    <name evidence="8" type="primary">lgt_2</name>
    <name evidence="7" type="synonym">lgt</name>
    <name evidence="8" type="ORF">Mcate_01418</name>
</gene>
<evidence type="ECO:0000256" key="6">
    <source>
        <dbReference type="ARBA" id="ARBA00023136"/>
    </source>
</evidence>
<reference evidence="8 9" key="1">
    <citation type="submission" date="2018-08" db="EMBL/GenBank/DDBJ databases">
        <title>Meiothermus cateniformans JCM 15151 genome sequencing project.</title>
        <authorList>
            <person name="Da Costa M.S."/>
            <person name="Albuquerque L."/>
            <person name="Raposo P."/>
            <person name="Froufe H.J.C."/>
            <person name="Barroso C.S."/>
            <person name="Egas C."/>
        </authorList>
    </citation>
    <scope>NUCLEOTIDE SEQUENCE [LARGE SCALE GENOMIC DNA]</scope>
    <source>
        <strain evidence="8 9">JCM 15151</strain>
    </source>
</reference>
<dbReference type="GO" id="GO:0005886">
    <property type="term" value="C:plasma membrane"/>
    <property type="evidence" value="ECO:0007669"/>
    <property type="project" value="UniProtKB-SubCell"/>
</dbReference>
<sequence>MDTAGIKLGPLFISWHGLLIVLAILVGVEVAKRLLRRWGHDPANFERTAFWAVLWGVVGARVAYVITNPDAFLASPWSVLEVWRGGLSFHGGMAGGLLAFWYYHRRHGLPFYPYLEAALPGVALGIIGGRIGNFLSAWDSAGRLTTLPIGYTFPQGSGFPGVCTSTFDLAYGACAGPVVMGPLHLTQIYGAVIGLALLVATGFWLRPGRPFGYAFWQFVLWYSLLRSVLEEPFRLNPLWLSAYQNNQLGIGFFTATQLFSVPLILLAIWMLRRLKRKPPEGTRVTAWVTSRG</sequence>
<feature type="transmembrane region" description="Helical" evidence="7">
    <location>
        <begin position="212"/>
        <end position="229"/>
    </location>
</feature>
<keyword evidence="2 7" id="KW-1003">Cell membrane</keyword>
<feature type="transmembrane region" description="Helical" evidence="7">
    <location>
        <begin position="49"/>
        <end position="67"/>
    </location>
</feature>
<evidence type="ECO:0000313" key="8">
    <source>
        <dbReference type="EMBL" id="RIH77272.1"/>
    </source>
</evidence>
<comment type="subcellular location">
    <subcellularLocation>
        <location evidence="7">Cell membrane</location>
        <topology evidence="7">Multi-pass membrane protein</topology>
    </subcellularLocation>
</comment>
<keyword evidence="5 7" id="KW-1133">Transmembrane helix</keyword>
<feature type="transmembrane region" description="Helical" evidence="7">
    <location>
        <begin position="87"/>
        <end position="104"/>
    </location>
</feature>
<comment type="caution">
    <text evidence="8">The sequence shown here is derived from an EMBL/GenBank/DDBJ whole genome shotgun (WGS) entry which is preliminary data.</text>
</comment>
<feature type="transmembrane region" description="Helical" evidence="7">
    <location>
        <begin position="249"/>
        <end position="271"/>
    </location>
</feature>
<keyword evidence="4 7" id="KW-0812">Transmembrane</keyword>
<dbReference type="PANTHER" id="PTHR30589:SF0">
    <property type="entry name" value="PHOSPHATIDYLGLYCEROL--PROLIPOPROTEIN DIACYLGLYCERYL TRANSFERASE"/>
    <property type="match status" value="1"/>
</dbReference>
<dbReference type="HAMAP" id="MF_01147">
    <property type="entry name" value="Lgt"/>
    <property type="match status" value="1"/>
</dbReference>
<dbReference type="Proteomes" id="UP000266089">
    <property type="component" value="Unassembled WGS sequence"/>
</dbReference>
<keyword evidence="3 7" id="KW-0808">Transferase</keyword>
<evidence type="ECO:0000256" key="2">
    <source>
        <dbReference type="ARBA" id="ARBA00022475"/>
    </source>
</evidence>
<keyword evidence="6 7" id="KW-0472">Membrane</keyword>
<dbReference type="OrthoDB" id="871140at2"/>
<dbReference type="EC" id="2.5.1.145" evidence="7"/>
<dbReference type="GO" id="GO:0008961">
    <property type="term" value="F:phosphatidylglycerol-prolipoprotein diacylglyceryl transferase activity"/>
    <property type="evidence" value="ECO:0007669"/>
    <property type="project" value="UniProtKB-UniRule"/>
</dbReference>
<protein>
    <recommendedName>
        <fullName evidence="7">Phosphatidylglycerol--prolipoprotein diacylglyceryl transferase</fullName>
        <ecNumber evidence="7">2.5.1.145</ecNumber>
    </recommendedName>
</protein>
<comment type="function">
    <text evidence="7">Catalyzes the transfer of the diacylglyceryl group from phosphatidylglycerol to the sulfhydryl group of the N-terminal cysteine of a prolipoprotein, the first step in the formation of mature lipoproteins.</text>
</comment>
<feature type="binding site" evidence="7">
    <location>
        <position position="130"/>
    </location>
    <ligand>
        <name>a 1,2-diacyl-sn-glycero-3-phospho-(1'-sn-glycerol)</name>
        <dbReference type="ChEBI" id="CHEBI:64716"/>
    </ligand>
</feature>
<keyword evidence="8" id="KW-0328">Glycosyltransferase</keyword>
<evidence type="ECO:0000313" key="9">
    <source>
        <dbReference type="Proteomes" id="UP000266089"/>
    </source>
</evidence>
<comment type="pathway">
    <text evidence="7">Protein modification; lipoprotein biosynthesis (diacylglyceryl transfer).</text>
</comment>
<dbReference type="GO" id="GO:0042158">
    <property type="term" value="P:lipoprotein biosynthetic process"/>
    <property type="evidence" value="ECO:0007669"/>
    <property type="project" value="UniProtKB-UniRule"/>
</dbReference>
<comment type="catalytic activity">
    <reaction evidence="7">
        <text>L-cysteinyl-[prolipoprotein] + a 1,2-diacyl-sn-glycero-3-phospho-(1'-sn-glycerol) = an S-1,2-diacyl-sn-glyceryl-L-cysteinyl-[prolipoprotein] + sn-glycerol 1-phosphate + H(+)</text>
        <dbReference type="Rhea" id="RHEA:56712"/>
        <dbReference type="Rhea" id="RHEA-COMP:14679"/>
        <dbReference type="Rhea" id="RHEA-COMP:14680"/>
        <dbReference type="ChEBI" id="CHEBI:15378"/>
        <dbReference type="ChEBI" id="CHEBI:29950"/>
        <dbReference type="ChEBI" id="CHEBI:57685"/>
        <dbReference type="ChEBI" id="CHEBI:64716"/>
        <dbReference type="ChEBI" id="CHEBI:140658"/>
        <dbReference type="EC" id="2.5.1.145"/>
    </reaction>
</comment>
<dbReference type="RefSeq" id="WP_027888537.1">
    <property type="nucleotide sequence ID" value="NZ_JBHSXZ010000084.1"/>
</dbReference>
<evidence type="ECO:0000256" key="7">
    <source>
        <dbReference type="HAMAP-Rule" id="MF_01147"/>
    </source>
</evidence>
<dbReference type="InterPro" id="IPR001640">
    <property type="entry name" value="Lgt"/>
</dbReference>
<accession>A0A399E5Q1</accession>
<dbReference type="AlphaFoldDB" id="A0A399E5Q1"/>
<dbReference type="KEGG" id="mtai:Mtai_v1c29480"/>
<evidence type="ECO:0000256" key="5">
    <source>
        <dbReference type="ARBA" id="ARBA00022989"/>
    </source>
</evidence>
<feature type="transmembrane region" description="Helical" evidence="7">
    <location>
        <begin position="12"/>
        <end position="28"/>
    </location>
</feature>
<evidence type="ECO:0000256" key="1">
    <source>
        <dbReference type="ARBA" id="ARBA00007150"/>
    </source>
</evidence>
<organism evidence="8 9">
    <name type="scientific">Meiothermus taiwanensis</name>
    <dbReference type="NCBI Taxonomy" id="172827"/>
    <lineage>
        <taxon>Bacteria</taxon>
        <taxon>Thermotogati</taxon>
        <taxon>Deinococcota</taxon>
        <taxon>Deinococci</taxon>
        <taxon>Thermales</taxon>
        <taxon>Thermaceae</taxon>
        <taxon>Meiothermus</taxon>
    </lineage>
</organism>
<dbReference type="Pfam" id="PF01790">
    <property type="entry name" value="LGT"/>
    <property type="match status" value="1"/>
</dbReference>
<comment type="similarity">
    <text evidence="1 7">Belongs to the Lgt family.</text>
</comment>
<proteinExistence type="inferred from homology"/>
<keyword evidence="8" id="KW-0449">Lipoprotein</keyword>